<dbReference type="EMBL" id="CAJVPQ010022242">
    <property type="protein sequence ID" value="CAG8760203.1"/>
    <property type="molecule type" value="Genomic_DNA"/>
</dbReference>
<protein>
    <submittedName>
        <fullName evidence="1">7727_t:CDS:1</fullName>
    </submittedName>
</protein>
<evidence type="ECO:0000313" key="2">
    <source>
        <dbReference type="Proteomes" id="UP000789570"/>
    </source>
</evidence>
<sequence>MEASLFVVQQLGKNEYFACQLRKWTHMLAQNQEIPISMCGKHIKVKSLLDDEDIRHEI</sequence>
<comment type="caution">
    <text evidence="1">The sequence shown here is derived from an EMBL/GenBank/DDBJ whole genome shotgun (WGS) entry which is preliminary data.</text>
</comment>
<dbReference type="AlphaFoldDB" id="A0A9N9J214"/>
<accession>A0A9N9J214</accession>
<proteinExistence type="predicted"/>
<evidence type="ECO:0000313" key="1">
    <source>
        <dbReference type="EMBL" id="CAG8760203.1"/>
    </source>
</evidence>
<dbReference type="Proteomes" id="UP000789570">
    <property type="component" value="Unassembled WGS sequence"/>
</dbReference>
<feature type="non-terminal residue" evidence="1">
    <location>
        <position position="58"/>
    </location>
</feature>
<reference evidence="1" key="1">
    <citation type="submission" date="2021-06" db="EMBL/GenBank/DDBJ databases">
        <authorList>
            <person name="Kallberg Y."/>
            <person name="Tangrot J."/>
            <person name="Rosling A."/>
        </authorList>
    </citation>
    <scope>NUCLEOTIDE SEQUENCE</scope>
    <source>
        <strain evidence="1">UK204</strain>
    </source>
</reference>
<keyword evidence="2" id="KW-1185">Reference proteome</keyword>
<gene>
    <name evidence="1" type="ORF">FCALED_LOCUS16882</name>
</gene>
<name>A0A9N9J214_9GLOM</name>
<dbReference type="OrthoDB" id="10413801at2759"/>
<organism evidence="1 2">
    <name type="scientific">Funneliformis caledonium</name>
    <dbReference type="NCBI Taxonomy" id="1117310"/>
    <lineage>
        <taxon>Eukaryota</taxon>
        <taxon>Fungi</taxon>
        <taxon>Fungi incertae sedis</taxon>
        <taxon>Mucoromycota</taxon>
        <taxon>Glomeromycotina</taxon>
        <taxon>Glomeromycetes</taxon>
        <taxon>Glomerales</taxon>
        <taxon>Glomeraceae</taxon>
        <taxon>Funneliformis</taxon>
    </lineage>
</organism>